<dbReference type="InterPro" id="IPR036890">
    <property type="entry name" value="HATPase_C_sf"/>
</dbReference>
<evidence type="ECO:0000256" key="11">
    <source>
        <dbReference type="SAM" id="Phobius"/>
    </source>
</evidence>
<evidence type="ECO:0000256" key="10">
    <source>
        <dbReference type="ARBA" id="ARBA00023136"/>
    </source>
</evidence>
<feature type="transmembrane region" description="Helical" evidence="11">
    <location>
        <begin position="41"/>
        <end position="61"/>
    </location>
</feature>
<keyword evidence="8 11" id="KW-1133">Transmembrane helix</keyword>
<keyword evidence="7 13" id="KW-0418">Kinase</keyword>
<proteinExistence type="predicted"/>
<keyword evidence="14" id="KW-1185">Reference proteome</keyword>
<keyword evidence="10 11" id="KW-0472">Membrane</keyword>
<evidence type="ECO:0000256" key="5">
    <source>
        <dbReference type="ARBA" id="ARBA00022679"/>
    </source>
</evidence>
<dbReference type="InterPro" id="IPR005467">
    <property type="entry name" value="His_kinase_dom"/>
</dbReference>
<reference evidence="13 14" key="1">
    <citation type="submission" date="2020-08" db="EMBL/GenBank/DDBJ databases">
        <title>Genome public.</title>
        <authorList>
            <person name="Liu C."/>
            <person name="Sun Q."/>
        </authorList>
    </citation>
    <scope>NUCLEOTIDE SEQUENCE [LARGE SCALE GENOMIC DNA]</scope>
    <source>
        <strain evidence="13 14">NSJ-6</strain>
    </source>
</reference>
<protein>
    <recommendedName>
        <fullName evidence="3">histidine kinase</fullName>
        <ecNumber evidence="3">2.7.13.3</ecNumber>
    </recommendedName>
</protein>
<evidence type="ECO:0000256" key="4">
    <source>
        <dbReference type="ARBA" id="ARBA00022475"/>
    </source>
</evidence>
<comment type="subcellular location">
    <subcellularLocation>
        <location evidence="2">Cell membrane</location>
        <topology evidence="2">Multi-pass membrane protein</topology>
    </subcellularLocation>
</comment>
<dbReference type="PRINTS" id="PR00344">
    <property type="entry name" value="BCTRLSENSOR"/>
</dbReference>
<evidence type="ECO:0000256" key="8">
    <source>
        <dbReference type="ARBA" id="ARBA00022989"/>
    </source>
</evidence>
<dbReference type="PROSITE" id="PS50109">
    <property type="entry name" value="HIS_KIN"/>
    <property type="match status" value="1"/>
</dbReference>
<evidence type="ECO:0000313" key="14">
    <source>
        <dbReference type="Proteomes" id="UP000596929"/>
    </source>
</evidence>
<keyword evidence="9" id="KW-0902">Two-component regulatory system</keyword>
<dbReference type="GO" id="GO:0016301">
    <property type="term" value="F:kinase activity"/>
    <property type="evidence" value="ECO:0007669"/>
    <property type="project" value="UniProtKB-KW"/>
</dbReference>
<dbReference type="SUPFAM" id="SSF55874">
    <property type="entry name" value="ATPase domain of HSP90 chaperone/DNA topoisomerase II/histidine kinase"/>
    <property type="match status" value="1"/>
</dbReference>
<evidence type="ECO:0000256" key="1">
    <source>
        <dbReference type="ARBA" id="ARBA00000085"/>
    </source>
</evidence>
<dbReference type="InterPro" id="IPR003594">
    <property type="entry name" value="HATPase_dom"/>
</dbReference>
<comment type="caution">
    <text evidence="13">The sequence shown here is derived from an EMBL/GenBank/DDBJ whole genome shotgun (WGS) entry which is preliminary data.</text>
</comment>
<evidence type="ECO:0000256" key="3">
    <source>
        <dbReference type="ARBA" id="ARBA00012438"/>
    </source>
</evidence>
<dbReference type="PANTHER" id="PTHR45453">
    <property type="entry name" value="PHOSPHATE REGULON SENSOR PROTEIN PHOR"/>
    <property type="match status" value="1"/>
</dbReference>
<keyword evidence="5" id="KW-0808">Transferase</keyword>
<evidence type="ECO:0000256" key="7">
    <source>
        <dbReference type="ARBA" id="ARBA00022777"/>
    </source>
</evidence>
<dbReference type="EMBL" id="JACOOO010000041">
    <property type="protein sequence ID" value="MBC5630567.1"/>
    <property type="molecule type" value="Genomic_DNA"/>
</dbReference>
<dbReference type="PANTHER" id="PTHR45453:SF2">
    <property type="entry name" value="HISTIDINE KINASE"/>
    <property type="match status" value="1"/>
</dbReference>
<organism evidence="13 14">
    <name type="scientific">Clostridium hominis</name>
    <dbReference type="NCBI Taxonomy" id="2763036"/>
    <lineage>
        <taxon>Bacteria</taxon>
        <taxon>Bacillati</taxon>
        <taxon>Bacillota</taxon>
        <taxon>Clostridia</taxon>
        <taxon>Eubacteriales</taxon>
        <taxon>Clostridiaceae</taxon>
        <taxon>Clostridium</taxon>
    </lineage>
</organism>
<feature type="transmembrane region" description="Helical" evidence="11">
    <location>
        <begin position="18"/>
        <end position="35"/>
    </location>
</feature>
<feature type="domain" description="Histidine kinase" evidence="12">
    <location>
        <begin position="122"/>
        <end position="335"/>
    </location>
</feature>
<dbReference type="RefSeq" id="WP_032119364.1">
    <property type="nucleotide sequence ID" value="NZ_JACOOO010000041.1"/>
</dbReference>
<keyword evidence="4" id="KW-1003">Cell membrane</keyword>
<sequence>MYLMDLIVSVAKIKSRDLIVLMINTLVIILFYYLLFDDSEIIYPLMLSIFIISIYFVIEVIKYKNFKEKLLDSKRSPDYSNSDLTYMEEEVLSVVMALHKEYISDITVLKRQISDRDTLFSQWIHNMKTSITVIDLACEKNILNGEENKCITDIQEENKILKKNLEECLNILRLDDFSRDYITNSINLKEVINSVVNLKKRDFIYKGVFPKVSIDENIYVYTDKKWATYMIEQVINNSIKYSKEKNGDIVEISAKEHEEYVELIIKDYGVGIKEEDLPRLFESFYTGNNGRNERSSTGIGLYMVKLISERLGHDINLESVYGEGTVFTIKFNINKIFDNK</sequence>
<keyword evidence="6 11" id="KW-0812">Transmembrane</keyword>
<dbReference type="EC" id="2.7.13.3" evidence="3"/>
<evidence type="ECO:0000256" key="2">
    <source>
        <dbReference type="ARBA" id="ARBA00004651"/>
    </source>
</evidence>
<comment type="catalytic activity">
    <reaction evidence="1">
        <text>ATP + protein L-histidine = ADP + protein N-phospho-L-histidine.</text>
        <dbReference type="EC" id="2.7.13.3"/>
    </reaction>
</comment>
<dbReference type="Gene3D" id="3.30.565.10">
    <property type="entry name" value="Histidine kinase-like ATPase, C-terminal domain"/>
    <property type="match status" value="1"/>
</dbReference>
<dbReference type="SMART" id="SM00387">
    <property type="entry name" value="HATPase_c"/>
    <property type="match status" value="1"/>
</dbReference>
<evidence type="ECO:0000313" key="13">
    <source>
        <dbReference type="EMBL" id="MBC5630567.1"/>
    </source>
</evidence>
<evidence type="ECO:0000256" key="9">
    <source>
        <dbReference type="ARBA" id="ARBA00023012"/>
    </source>
</evidence>
<dbReference type="InterPro" id="IPR050351">
    <property type="entry name" value="BphY/WalK/GraS-like"/>
</dbReference>
<evidence type="ECO:0000256" key="6">
    <source>
        <dbReference type="ARBA" id="ARBA00022692"/>
    </source>
</evidence>
<dbReference type="InterPro" id="IPR004358">
    <property type="entry name" value="Sig_transdc_His_kin-like_C"/>
</dbReference>
<dbReference type="Proteomes" id="UP000596929">
    <property type="component" value="Unassembled WGS sequence"/>
</dbReference>
<evidence type="ECO:0000259" key="12">
    <source>
        <dbReference type="PROSITE" id="PS50109"/>
    </source>
</evidence>
<accession>A0ABR7DHW8</accession>
<gene>
    <name evidence="13" type="ORF">H8S20_17050</name>
</gene>
<dbReference type="Pfam" id="PF02518">
    <property type="entry name" value="HATPase_c"/>
    <property type="match status" value="1"/>
</dbReference>
<name>A0ABR7DHW8_9CLOT</name>